<name>A0ABW3MMG9_9PSEU</name>
<dbReference type="PROSITE" id="PS50075">
    <property type="entry name" value="CARRIER"/>
    <property type="match status" value="1"/>
</dbReference>
<accession>A0ABW3MMG9</accession>
<feature type="domain" description="Carrier" evidence="1">
    <location>
        <begin position="1"/>
        <end position="69"/>
    </location>
</feature>
<comment type="caution">
    <text evidence="2">The sequence shown here is derived from an EMBL/GenBank/DDBJ whole genome shotgun (WGS) entry which is preliminary data.</text>
</comment>
<dbReference type="EMBL" id="JBHTIS010003951">
    <property type="protein sequence ID" value="MFD1051887.1"/>
    <property type="molecule type" value="Genomic_DNA"/>
</dbReference>
<gene>
    <name evidence="2" type="ORF">ACFQ1S_43170</name>
</gene>
<evidence type="ECO:0000259" key="1">
    <source>
        <dbReference type="PROSITE" id="PS50075"/>
    </source>
</evidence>
<dbReference type="SUPFAM" id="SSF47336">
    <property type="entry name" value="ACP-like"/>
    <property type="match status" value="1"/>
</dbReference>
<evidence type="ECO:0000313" key="3">
    <source>
        <dbReference type="Proteomes" id="UP001597045"/>
    </source>
</evidence>
<organism evidence="2 3">
    <name type="scientific">Kibdelosporangium lantanae</name>
    <dbReference type="NCBI Taxonomy" id="1497396"/>
    <lineage>
        <taxon>Bacteria</taxon>
        <taxon>Bacillati</taxon>
        <taxon>Actinomycetota</taxon>
        <taxon>Actinomycetes</taxon>
        <taxon>Pseudonocardiales</taxon>
        <taxon>Pseudonocardiaceae</taxon>
        <taxon>Kibdelosporangium</taxon>
    </lineage>
</organism>
<keyword evidence="3" id="KW-1185">Reference proteome</keyword>
<proteinExistence type="predicted"/>
<dbReference type="Gene3D" id="1.10.1200.10">
    <property type="entry name" value="ACP-like"/>
    <property type="match status" value="1"/>
</dbReference>
<dbReference type="Pfam" id="PF00550">
    <property type="entry name" value="PP-binding"/>
    <property type="match status" value="1"/>
</dbReference>
<feature type="non-terminal residue" evidence="2">
    <location>
        <position position="70"/>
    </location>
</feature>
<sequence>MTDLWREIFELGTAEVDPDEGFFEAGGTSYQALSMITRIDELFGVEVELVTVLTEGSVAFLAELVDSTRN</sequence>
<reference evidence="3" key="1">
    <citation type="journal article" date="2019" name="Int. J. Syst. Evol. Microbiol.">
        <title>The Global Catalogue of Microorganisms (GCM) 10K type strain sequencing project: providing services to taxonomists for standard genome sequencing and annotation.</title>
        <authorList>
            <consortium name="The Broad Institute Genomics Platform"/>
            <consortium name="The Broad Institute Genome Sequencing Center for Infectious Disease"/>
            <person name="Wu L."/>
            <person name="Ma J."/>
        </authorList>
    </citation>
    <scope>NUCLEOTIDE SEQUENCE [LARGE SCALE GENOMIC DNA]</scope>
    <source>
        <strain evidence="3">JCM 31486</strain>
    </source>
</reference>
<evidence type="ECO:0000313" key="2">
    <source>
        <dbReference type="EMBL" id="MFD1051887.1"/>
    </source>
</evidence>
<dbReference type="InterPro" id="IPR009081">
    <property type="entry name" value="PP-bd_ACP"/>
</dbReference>
<dbReference type="Proteomes" id="UP001597045">
    <property type="component" value="Unassembled WGS sequence"/>
</dbReference>
<protein>
    <submittedName>
        <fullName evidence="2">Acyl carrier protein</fullName>
    </submittedName>
</protein>
<dbReference type="InterPro" id="IPR036736">
    <property type="entry name" value="ACP-like_sf"/>
</dbReference>